<comment type="caution">
    <text evidence="2">The sequence shown here is derived from an EMBL/GenBank/DDBJ whole genome shotgun (WGS) entry which is preliminary data.</text>
</comment>
<proteinExistence type="predicted"/>
<dbReference type="EMBL" id="MRVG01000005">
    <property type="protein sequence ID" value="PMB68373.1"/>
    <property type="molecule type" value="Genomic_DNA"/>
</dbReference>
<evidence type="ECO:0000313" key="3">
    <source>
        <dbReference type="Proteomes" id="UP000235728"/>
    </source>
</evidence>
<feature type="compositionally biased region" description="Polar residues" evidence="1">
    <location>
        <begin position="472"/>
        <end position="486"/>
    </location>
</feature>
<protein>
    <submittedName>
        <fullName evidence="2">Uncharacterized protein</fullName>
    </submittedName>
</protein>
<dbReference type="Proteomes" id="UP000235728">
    <property type="component" value="Unassembled WGS sequence"/>
</dbReference>
<gene>
    <name evidence="2" type="ORF">BM221_004948</name>
</gene>
<feature type="region of interest" description="Disordered" evidence="1">
    <location>
        <begin position="472"/>
        <end position="495"/>
    </location>
</feature>
<name>A0A2N6NM69_BEABA</name>
<sequence>MLETILAVVRVYDYRSVVIEHGVDVGEEAEANAVEVGRRVDGGDTNLAQSSPRELRISNILGDADLVKRHRRLDLVVVEAQNQLVVRAELVALNGAEAVFFAKIGIKGAGHLAQHAGGELEVDAASVEESKGLFFLEAEVDEAGSGSLGLGSDSLSDGASADAAPKQTPVRALLVLGELGRLVAAAAHVQLQGGHLDHIVGDLAAVVAVNGNLLQLAAELGPIDAAKEDASSTLQDEMRFGEKALTRRVHDDTVGIALDDARVFHNLGQVVVLLIRRFCLTRASAKDGELRKVTRGLTARRQRHLGAGNLAPAIAANADGSLDVLAVELVAAAESSIKRFAFELLDVGSHLRVELAEDDRRRLRALLVVNLAQFRARFWDDGVGRARVEDADNFLRGCAEAQGEQRLPRAGSVALEVLHAALQNALRNNNVAGQKQRQMLPVVSHYVDAIKAFEFRVLESFDSGQTESCAGLRASNNGNSGTIATNSREETRGHRTVSFATTVQNATSANMSCLLLTRRRETSEEPGIETRAEGKVVAPNRMARDAAAPLIRSMQRIGLDCNVQG</sequence>
<reference evidence="2 3" key="1">
    <citation type="journal article" date="2016" name="Appl. Microbiol. Biotechnol.">
        <title>Characterization of T-DNA insertion mutants with decreased virulence in the entomopathogenic fungus Beauveria bassiana JEF-007.</title>
        <authorList>
            <person name="Kim S."/>
            <person name="Lee S.J."/>
            <person name="Nai Y.S."/>
            <person name="Yu J.S."/>
            <person name="Lee M.R."/>
            <person name="Yang Y.T."/>
            <person name="Kim J.S."/>
        </authorList>
    </citation>
    <scope>NUCLEOTIDE SEQUENCE [LARGE SCALE GENOMIC DNA]</scope>
    <source>
        <strain evidence="2 3">JEF-007</strain>
    </source>
</reference>
<evidence type="ECO:0000256" key="1">
    <source>
        <dbReference type="SAM" id="MobiDB-lite"/>
    </source>
</evidence>
<organism evidence="2 3">
    <name type="scientific">Beauveria bassiana</name>
    <name type="common">White muscardine disease fungus</name>
    <name type="synonym">Tritirachium shiotae</name>
    <dbReference type="NCBI Taxonomy" id="176275"/>
    <lineage>
        <taxon>Eukaryota</taxon>
        <taxon>Fungi</taxon>
        <taxon>Dikarya</taxon>
        <taxon>Ascomycota</taxon>
        <taxon>Pezizomycotina</taxon>
        <taxon>Sordariomycetes</taxon>
        <taxon>Hypocreomycetidae</taxon>
        <taxon>Hypocreales</taxon>
        <taxon>Cordycipitaceae</taxon>
        <taxon>Beauveria</taxon>
    </lineage>
</organism>
<accession>A0A2N6NM69</accession>
<evidence type="ECO:0000313" key="2">
    <source>
        <dbReference type="EMBL" id="PMB68373.1"/>
    </source>
</evidence>
<dbReference type="AlphaFoldDB" id="A0A2N6NM69"/>